<dbReference type="Pfam" id="PF05746">
    <property type="entry name" value="DALR_1"/>
    <property type="match status" value="1"/>
</dbReference>
<dbReference type="PANTHER" id="PTHR16043">
    <property type="entry name" value="DALRD3 PROTEIN"/>
    <property type="match status" value="1"/>
</dbReference>
<dbReference type="GO" id="GO:0004814">
    <property type="term" value="F:arginine-tRNA ligase activity"/>
    <property type="evidence" value="ECO:0007669"/>
    <property type="project" value="InterPro"/>
</dbReference>
<gene>
    <name evidence="3" type="primary">LOC116305881</name>
</gene>
<dbReference type="SUPFAM" id="SSF47323">
    <property type="entry name" value="Anticodon-binding domain of a subclass of class I aminoacyl-tRNA synthetases"/>
    <property type="match status" value="1"/>
</dbReference>
<dbReference type="KEGG" id="aten:116305881"/>
<evidence type="ECO:0000313" key="2">
    <source>
        <dbReference type="Proteomes" id="UP000515163"/>
    </source>
</evidence>
<dbReference type="PANTHER" id="PTHR16043:SF1">
    <property type="entry name" value="DALR ANTICODON-BINDING DOMAIN-CONTAINING PROTEIN 3"/>
    <property type="match status" value="1"/>
</dbReference>
<dbReference type="GeneID" id="116305881"/>
<accession>A0A6P8IX99</accession>
<evidence type="ECO:0000259" key="1">
    <source>
        <dbReference type="SMART" id="SM00836"/>
    </source>
</evidence>
<dbReference type="InterPro" id="IPR009080">
    <property type="entry name" value="tRNAsynth_Ia_anticodon-bd"/>
</dbReference>
<dbReference type="InParanoid" id="A0A6P8IX99"/>
<dbReference type="AlphaFoldDB" id="A0A6P8IX99"/>
<proteinExistence type="predicted"/>
<dbReference type="InterPro" id="IPR008909">
    <property type="entry name" value="DALR_anticod-bd"/>
</dbReference>
<dbReference type="Gene3D" id="1.10.730.10">
    <property type="entry name" value="Isoleucyl-tRNA Synthetase, Domain 1"/>
    <property type="match status" value="1"/>
</dbReference>
<dbReference type="InterPro" id="IPR037380">
    <property type="entry name" value="DALRD3"/>
</dbReference>
<protein>
    <submittedName>
        <fullName evidence="3">Uncharacterized protein LOC116305881</fullName>
    </submittedName>
</protein>
<organism evidence="2 3">
    <name type="scientific">Actinia tenebrosa</name>
    <name type="common">Australian red waratah sea anemone</name>
    <dbReference type="NCBI Taxonomy" id="6105"/>
    <lineage>
        <taxon>Eukaryota</taxon>
        <taxon>Metazoa</taxon>
        <taxon>Cnidaria</taxon>
        <taxon>Anthozoa</taxon>
        <taxon>Hexacorallia</taxon>
        <taxon>Actiniaria</taxon>
        <taxon>Actiniidae</taxon>
        <taxon>Actinia</taxon>
    </lineage>
</organism>
<dbReference type="Proteomes" id="UP000515163">
    <property type="component" value="Unplaced"/>
</dbReference>
<dbReference type="SMART" id="SM00836">
    <property type="entry name" value="DALR_1"/>
    <property type="match status" value="1"/>
</dbReference>
<keyword evidence="2" id="KW-1185">Reference proteome</keyword>
<evidence type="ECO:0000313" key="3">
    <source>
        <dbReference type="RefSeq" id="XP_031571722.1"/>
    </source>
</evidence>
<dbReference type="GO" id="GO:0000049">
    <property type="term" value="F:tRNA binding"/>
    <property type="evidence" value="ECO:0007669"/>
    <property type="project" value="TreeGrafter"/>
</dbReference>
<reference evidence="3" key="1">
    <citation type="submission" date="2025-08" db="UniProtKB">
        <authorList>
            <consortium name="RefSeq"/>
        </authorList>
    </citation>
    <scope>IDENTIFICATION</scope>
    <source>
        <tissue evidence="3">Tentacle</tissue>
    </source>
</reference>
<dbReference type="RefSeq" id="XP_031571722.1">
    <property type="nucleotide sequence ID" value="XM_031715862.1"/>
</dbReference>
<feature type="domain" description="DALR anticodon binding" evidence="1">
    <location>
        <begin position="451"/>
        <end position="593"/>
    </location>
</feature>
<name>A0A6P8IX99_ACTTE</name>
<dbReference type="OrthoDB" id="9990834at2759"/>
<dbReference type="GO" id="GO:0006420">
    <property type="term" value="P:arginyl-tRNA aminoacylation"/>
    <property type="evidence" value="ECO:0007669"/>
    <property type="project" value="InterPro"/>
</dbReference>
<sequence length="593" mass="67076">MEGHPNPIQYLQDTLNVGLKQIFTGKAAHLSGKFALIVKRKPNNLGDIHFPAFGRRIKSLEELYKDTKVDVSKDLEKILNTSTILIYVKDFNFSPSTGQLNFKLDRIRITKDVINDVLRSGLEYGKQSSSKEILDEELELCDEKTNTFVLSNDSTIDSGEISLEYLRTVITLDHVKRLLSANGLQTQTMNSDKNLASFPDSKVISGFLLQFDESFSKAVNVPESEDDSYQKTLMDVEKMLAESDKVSRIHKSIFTNAKGTEANCVESLGKDETEVKTESEGCYLDCEELSKKYGQQKVTINKTVIQNISSLEFNAKNLQMKPSDSCRLLHVTSCNLLHRCKQNCMAWEAVSSVPFARNQAFMSLGVISVWNNGEKIEKIGSQELLRLRQEQLRSAYLLKYGDIVQGPGWEQSITAMAVVTIKLQIMAAAQNNQIKLDVSDSAQEFRQATFVMYNCARLSKLFEHYEQSVTKGLYPPLPPIEQIDFSLLRDDEEWGLLLRYVMTFPSTVRESIQGLLAKPQSGGVMTTNINKISCFLQGLSYDFSSYYRRVHVLGEPRPHLFPTMFARLYLLKAIQQVFHNGLALLDILPLTQM</sequence>
<dbReference type="GO" id="GO:0106217">
    <property type="term" value="P:tRNA C3-cytosine methylation"/>
    <property type="evidence" value="ECO:0007669"/>
    <property type="project" value="TreeGrafter"/>
</dbReference>
<dbReference type="GO" id="GO:0005524">
    <property type="term" value="F:ATP binding"/>
    <property type="evidence" value="ECO:0007669"/>
    <property type="project" value="InterPro"/>
</dbReference>